<organism evidence="10 11">
    <name type="scientific">Brassicogethes aeneus</name>
    <name type="common">Rape pollen beetle</name>
    <name type="synonym">Meligethes aeneus</name>
    <dbReference type="NCBI Taxonomy" id="1431903"/>
    <lineage>
        <taxon>Eukaryota</taxon>
        <taxon>Metazoa</taxon>
        <taxon>Ecdysozoa</taxon>
        <taxon>Arthropoda</taxon>
        <taxon>Hexapoda</taxon>
        <taxon>Insecta</taxon>
        <taxon>Pterygota</taxon>
        <taxon>Neoptera</taxon>
        <taxon>Endopterygota</taxon>
        <taxon>Coleoptera</taxon>
        <taxon>Polyphaga</taxon>
        <taxon>Cucujiformia</taxon>
        <taxon>Nitidulidae</taxon>
        <taxon>Meligethinae</taxon>
        <taxon>Brassicogethes</taxon>
    </lineage>
</organism>
<dbReference type="AlphaFoldDB" id="A0A9P0B3V4"/>
<dbReference type="InterPro" id="IPR000277">
    <property type="entry name" value="Cys/Met-Metab_PyrdxlP-dep_enz"/>
</dbReference>
<evidence type="ECO:0000256" key="3">
    <source>
        <dbReference type="ARBA" id="ARBA00009077"/>
    </source>
</evidence>
<dbReference type="FunFam" id="3.40.640.10:FF:000009">
    <property type="entry name" value="Cystathionine gamma-synthase homolog"/>
    <property type="match status" value="1"/>
</dbReference>
<evidence type="ECO:0000256" key="9">
    <source>
        <dbReference type="RuleBase" id="RU362118"/>
    </source>
</evidence>
<dbReference type="CDD" id="cd00614">
    <property type="entry name" value="CGS_like"/>
    <property type="match status" value="1"/>
</dbReference>
<keyword evidence="6" id="KW-0028">Amino-acid biosynthesis</keyword>
<dbReference type="PANTHER" id="PTHR11808:SF15">
    <property type="entry name" value="CYSTATHIONINE GAMMA-LYASE"/>
    <property type="match status" value="1"/>
</dbReference>
<dbReference type="SUPFAM" id="SSF53383">
    <property type="entry name" value="PLP-dependent transferases"/>
    <property type="match status" value="1"/>
</dbReference>
<dbReference type="Proteomes" id="UP001154078">
    <property type="component" value="Chromosome 4"/>
</dbReference>
<dbReference type="GO" id="GO:0004123">
    <property type="term" value="F:cystathionine gamma-lyase activity"/>
    <property type="evidence" value="ECO:0007669"/>
    <property type="project" value="TreeGrafter"/>
</dbReference>
<dbReference type="GO" id="GO:0019346">
    <property type="term" value="P:transsulfuration"/>
    <property type="evidence" value="ECO:0007669"/>
    <property type="project" value="InterPro"/>
</dbReference>
<evidence type="ECO:0000313" key="10">
    <source>
        <dbReference type="EMBL" id="CAH0555884.1"/>
    </source>
</evidence>
<dbReference type="PANTHER" id="PTHR11808">
    <property type="entry name" value="TRANS-SULFURATION ENZYME FAMILY MEMBER"/>
    <property type="match status" value="1"/>
</dbReference>
<keyword evidence="6" id="KW-0198">Cysteine biosynthesis</keyword>
<name>A0A9P0B3V4_BRAAE</name>
<dbReference type="EC" id="4.4.1.1" evidence="4"/>
<dbReference type="InterPro" id="IPR054542">
    <property type="entry name" value="Cys_met_metab_PP"/>
</dbReference>
<proteinExistence type="inferred from homology"/>
<sequence>MAGEEGYLPLPKGFSTHAIHHDQEPEKWDSMAVVTPLVTSTTFKQYGPADFKKYEYGRSANPTREVLENLLAKLDNGKHGLCFASGLGAQSAILGLLKSGENVISGDDIYGGTNRLFSKVATRFGIETTFVDFLDLSNLEKAIKSNTKMIWIETPTNPTLKVFDIKAVSEIAKKHNIILAVDNTFLTSYLQRPLDLGADITVYSLTKYMNGHSDVIMGALTTNNTKLWEELKFLQNSMGIIPSPFDCYQVIRSLKTLSLRMQQHGKNSLAVAKYLEAHPKIEKVLHPGLPTHPQHELSKKQTSGYCGMVTLYLKGNLDHSKKFLQSLKVFTLAESLGGYESLAELPCVMTHASVPEEQRKILNISDTLVRLSVGLEDIEDTIGDLEQALKQI</sequence>
<evidence type="ECO:0000256" key="8">
    <source>
        <dbReference type="PIRSR" id="PIRSR001434-2"/>
    </source>
</evidence>
<feature type="modified residue" description="N6-(pyridoxal phosphate)lysine" evidence="8">
    <location>
        <position position="207"/>
    </location>
</feature>
<dbReference type="PIRSF" id="PIRSF001434">
    <property type="entry name" value="CGS"/>
    <property type="match status" value="1"/>
</dbReference>
<dbReference type="OrthoDB" id="3512640at2759"/>
<dbReference type="EMBL" id="OV121135">
    <property type="protein sequence ID" value="CAH0555884.1"/>
    <property type="molecule type" value="Genomic_DNA"/>
</dbReference>
<keyword evidence="11" id="KW-1185">Reference proteome</keyword>
<evidence type="ECO:0000256" key="5">
    <source>
        <dbReference type="ARBA" id="ARBA00022898"/>
    </source>
</evidence>
<dbReference type="GO" id="GO:0019343">
    <property type="term" value="P:cysteine biosynthetic process via cystathionine"/>
    <property type="evidence" value="ECO:0007669"/>
    <property type="project" value="TreeGrafter"/>
</dbReference>
<comment type="pathway">
    <text evidence="2">Amino-acid biosynthesis; L-cysteine biosynthesis; L-cysteine from L-homocysteine and L-serine: step 2/2.</text>
</comment>
<dbReference type="InterPro" id="IPR015421">
    <property type="entry name" value="PyrdxlP-dep_Trfase_major"/>
</dbReference>
<dbReference type="GO" id="GO:0005737">
    <property type="term" value="C:cytoplasm"/>
    <property type="evidence" value="ECO:0007669"/>
    <property type="project" value="TreeGrafter"/>
</dbReference>
<evidence type="ECO:0000256" key="4">
    <source>
        <dbReference type="ARBA" id="ARBA00012085"/>
    </source>
</evidence>
<evidence type="ECO:0000256" key="2">
    <source>
        <dbReference type="ARBA" id="ARBA00005038"/>
    </source>
</evidence>
<dbReference type="Gene3D" id="3.90.1150.10">
    <property type="entry name" value="Aspartate Aminotransferase, domain 1"/>
    <property type="match status" value="1"/>
</dbReference>
<accession>A0A9P0B3V4</accession>
<dbReference type="FunFam" id="3.90.1150.10:FF:000008">
    <property type="entry name" value="Cystathionine gamma-synthase"/>
    <property type="match status" value="1"/>
</dbReference>
<comment type="similarity">
    <text evidence="3 9">Belongs to the trans-sulfuration enzymes family.</text>
</comment>
<dbReference type="Gene3D" id="3.40.640.10">
    <property type="entry name" value="Type I PLP-dependent aspartate aminotransferase-like (Major domain)"/>
    <property type="match status" value="1"/>
</dbReference>
<keyword evidence="5 8" id="KW-0663">Pyridoxal phosphate</keyword>
<evidence type="ECO:0000256" key="1">
    <source>
        <dbReference type="ARBA" id="ARBA00001933"/>
    </source>
</evidence>
<protein>
    <recommendedName>
        <fullName evidence="4">cystathionine gamma-lyase</fullName>
        <ecNumber evidence="4">4.4.1.1</ecNumber>
    </recommendedName>
    <alternativeName>
        <fullName evidence="7">Gamma-cystathionase</fullName>
    </alternativeName>
</protein>
<evidence type="ECO:0000256" key="7">
    <source>
        <dbReference type="ARBA" id="ARBA00029853"/>
    </source>
</evidence>
<gene>
    <name evidence="10" type="ORF">MELIAE_LOCUS7139</name>
</gene>
<dbReference type="InterPro" id="IPR015424">
    <property type="entry name" value="PyrdxlP-dep_Trfase"/>
</dbReference>
<dbReference type="InterPro" id="IPR015422">
    <property type="entry name" value="PyrdxlP-dep_Trfase_small"/>
</dbReference>
<evidence type="ECO:0000313" key="11">
    <source>
        <dbReference type="Proteomes" id="UP001154078"/>
    </source>
</evidence>
<reference evidence="10" key="1">
    <citation type="submission" date="2021-12" db="EMBL/GenBank/DDBJ databases">
        <authorList>
            <person name="King R."/>
        </authorList>
    </citation>
    <scope>NUCLEOTIDE SEQUENCE</scope>
</reference>
<evidence type="ECO:0000256" key="6">
    <source>
        <dbReference type="ARBA" id="ARBA00023192"/>
    </source>
</evidence>
<dbReference type="PROSITE" id="PS00868">
    <property type="entry name" value="CYS_MET_METAB_PP"/>
    <property type="match status" value="1"/>
</dbReference>
<dbReference type="Pfam" id="PF01053">
    <property type="entry name" value="Cys_Met_Meta_PP"/>
    <property type="match status" value="1"/>
</dbReference>
<comment type="cofactor">
    <cofactor evidence="1 9">
        <name>pyridoxal 5'-phosphate</name>
        <dbReference type="ChEBI" id="CHEBI:597326"/>
    </cofactor>
</comment>
<dbReference type="GO" id="GO:0030170">
    <property type="term" value="F:pyridoxal phosphate binding"/>
    <property type="evidence" value="ECO:0007669"/>
    <property type="project" value="InterPro"/>
</dbReference>